<dbReference type="PANTHER" id="PTHR23501">
    <property type="entry name" value="MAJOR FACILITATOR SUPERFAMILY"/>
    <property type="match status" value="1"/>
</dbReference>
<evidence type="ECO:0000256" key="4">
    <source>
        <dbReference type="ARBA" id="ARBA00023136"/>
    </source>
</evidence>
<feature type="transmembrane region" description="Helical" evidence="5">
    <location>
        <begin position="112"/>
        <end position="133"/>
    </location>
</feature>
<evidence type="ECO:0008006" key="8">
    <source>
        <dbReference type="Google" id="ProtNLM"/>
    </source>
</evidence>
<feature type="transmembrane region" description="Helical" evidence="5">
    <location>
        <begin position="205"/>
        <end position="229"/>
    </location>
</feature>
<dbReference type="GO" id="GO:0022857">
    <property type="term" value="F:transmembrane transporter activity"/>
    <property type="evidence" value="ECO:0007669"/>
    <property type="project" value="TreeGrafter"/>
</dbReference>
<evidence type="ECO:0000256" key="5">
    <source>
        <dbReference type="SAM" id="Phobius"/>
    </source>
</evidence>
<proteinExistence type="predicted"/>
<evidence type="ECO:0000313" key="6">
    <source>
        <dbReference type="EMBL" id="EXJ70152.1"/>
    </source>
</evidence>
<dbReference type="AlphaFoldDB" id="W9WPN0"/>
<keyword evidence="3 5" id="KW-1133">Transmembrane helix</keyword>
<dbReference type="SUPFAM" id="SSF103473">
    <property type="entry name" value="MFS general substrate transporter"/>
    <property type="match status" value="1"/>
</dbReference>
<evidence type="ECO:0000256" key="1">
    <source>
        <dbReference type="ARBA" id="ARBA00004141"/>
    </source>
</evidence>
<organism evidence="6 7">
    <name type="scientific">Cladophialophora psammophila CBS 110553</name>
    <dbReference type="NCBI Taxonomy" id="1182543"/>
    <lineage>
        <taxon>Eukaryota</taxon>
        <taxon>Fungi</taxon>
        <taxon>Dikarya</taxon>
        <taxon>Ascomycota</taxon>
        <taxon>Pezizomycotina</taxon>
        <taxon>Eurotiomycetes</taxon>
        <taxon>Chaetothyriomycetidae</taxon>
        <taxon>Chaetothyriales</taxon>
        <taxon>Herpotrichiellaceae</taxon>
        <taxon>Cladophialophora</taxon>
    </lineage>
</organism>
<dbReference type="GO" id="GO:0005886">
    <property type="term" value="C:plasma membrane"/>
    <property type="evidence" value="ECO:0007669"/>
    <property type="project" value="TreeGrafter"/>
</dbReference>
<protein>
    <recommendedName>
        <fullName evidence="8">Major facilitator superfamily (MFS) profile domain-containing protein</fullName>
    </recommendedName>
</protein>
<dbReference type="Gene3D" id="1.20.1250.20">
    <property type="entry name" value="MFS general substrate transporter like domains"/>
    <property type="match status" value="1"/>
</dbReference>
<dbReference type="PANTHER" id="PTHR23501:SF109">
    <property type="entry name" value="MAJOR FACILITATOR SUPERFAMILY (MFS) PROFILE DOMAIN-CONTAINING PROTEIN-RELATED"/>
    <property type="match status" value="1"/>
</dbReference>
<name>W9WPN0_9EURO</name>
<gene>
    <name evidence="6" type="ORF">A1O5_06220</name>
</gene>
<keyword evidence="4 5" id="KW-0472">Membrane</keyword>
<sequence>MVSTHDEALDPVDYKMSSTEKTIVQPFELADDKKSVTELEHVDITNKHAFKGDDSDGSQLPLYFVGGALSLITADINATEGEAWLGVSNSLAVAVVAPFCGCLQDLFGRRNVALAGCVLVIVGSVVMGTRRVLQIHIEDAILDRAWACTWRWCMWISCIWVRSATVSLLFFYFPHTHNRAEGVSTKTLSAFTGALAVNNPTNPKLVTALLSVASFGIGGVLVPTATVAITATPDTIIGTTAALSLCVRLGGGAIAYSIYYNILADKLQAK</sequence>
<dbReference type="HOGENOM" id="CLU_1030618_0_0_1"/>
<keyword evidence="2 5" id="KW-0812">Transmembrane</keyword>
<keyword evidence="7" id="KW-1185">Reference proteome</keyword>
<feature type="transmembrane region" description="Helical" evidence="5">
    <location>
        <begin position="153"/>
        <end position="173"/>
    </location>
</feature>
<dbReference type="EMBL" id="AMGX01000009">
    <property type="protein sequence ID" value="EXJ70152.1"/>
    <property type="molecule type" value="Genomic_DNA"/>
</dbReference>
<feature type="transmembrane region" description="Helical" evidence="5">
    <location>
        <begin position="241"/>
        <end position="262"/>
    </location>
</feature>
<dbReference type="InterPro" id="IPR036259">
    <property type="entry name" value="MFS_trans_sf"/>
</dbReference>
<dbReference type="GeneID" id="19190931"/>
<dbReference type="Proteomes" id="UP000019471">
    <property type="component" value="Unassembled WGS sequence"/>
</dbReference>
<dbReference type="RefSeq" id="XP_007745004.1">
    <property type="nucleotide sequence ID" value="XM_007746814.1"/>
</dbReference>
<accession>W9WPN0</accession>
<dbReference type="eggNOG" id="KOG0254">
    <property type="taxonomic scope" value="Eukaryota"/>
</dbReference>
<comment type="caution">
    <text evidence="6">The sequence shown here is derived from an EMBL/GenBank/DDBJ whole genome shotgun (WGS) entry which is preliminary data.</text>
</comment>
<evidence type="ECO:0000313" key="7">
    <source>
        <dbReference type="Proteomes" id="UP000019471"/>
    </source>
</evidence>
<evidence type="ECO:0000256" key="2">
    <source>
        <dbReference type="ARBA" id="ARBA00022692"/>
    </source>
</evidence>
<dbReference type="OrthoDB" id="4161376at2759"/>
<comment type="subcellular location">
    <subcellularLocation>
        <location evidence="1">Membrane</location>
        <topology evidence="1">Multi-pass membrane protein</topology>
    </subcellularLocation>
</comment>
<evidence type="ECO:0000256" key="3">
    <source>
        <dbReference type="ARBA" id="ARBA00022989"/>
    </source>
</evidence>
<reference evidence="6 7" key="1">
    <citation type="submission" date="2013-03" db="EMBL/GenBank/DDBJ databases">
        <title>The Genome Sequence of Cladophialophora psammophila CBS 110553.</title>
        <authorList>
            <consortium name="The Broad Institute Genomics Platform"/>
            <person name="Cuomo C."/>
            <person name="de Hoog S."/>
            <person name="Gorbushina A."/>
            <person name="Walker B."/>
            <person name="Young S.K."/>
            <person name="Zeng Q."/>
            <person name="Gargeya S."/>
            <person name="Fitzgerald M."/>
            <person name="Haas B."/>
            <person name="Abouelleil A."/>
            <person name="Allen A.W."/>
            <person name="Alvarado L."/>
            <person name="Arachchi H.M."/>
            <person name="Berlin A.M."/>
            <person name="Chapman S.B."/>
            <person name="Gainer-Dewar J."/>
            <person name="Goldberg J."/>
            <person name="Griggs A."/>
            <person name="Gujja S."/>
            <person name="Hansen M."/>
            <person name="Howarth C."/>
            <person name="Imamovic A."/>
            <person name="Ireland A."/>
            <person name="Larimer J."/>
            <person name="McCowan C."/>
            <person name="Murphy C."/>
            <person name="Pearson M."/>
            <person name="Poon T.W."/>
            <person name="Priest M."/>
            <person name="Roberts A."/>
            <person name="Saif S."/>
            <person name="Shea T."/>
            <person name="Sisk P."/>
            <person name="Sykes S."/>
            <person name="Wortman J."/>
            <person name="Nusbaum C."/>
            <person name="Birren B."/>
        </authorList>
    </citation>
    <scope>NUCLEOTIDE SEQUENCE [LARGE SCALE GENOMIC DNA]</scope>
    <source>
        <strain evidence="6 7">CBS 110553</strain>
    </source>
</reference>